<name>A0A8S3BN47_9BILA</name>
<dbReference type="AlphaFoldDB" id="A0A8S3BN47"/>
<dbReference type="EMBL" id="CAJOBH010144560">
    <property type="protein sequence ID" value="CAF4820364.1"/>
    <property type="molecule type" value="Genomic_DNA"/>
</dbReference>
<dbReference type="Proteomes" id="UP000676336">
    <property type="component" value="Unassembled WGS sequence"/>
</dbReference>
<evidence type="ECO:0000313" key="2">
    <source>
        <dbReference type="EMBL" id="CAF4800346.1"/>
    </source>
</evidence>
<dbReference type="Proteomes" id="UP000681967">
    <property type="component" value="Unassembled WGS sequence"/>
</dbReference>
<reference evidence="3" key="1">
    <citation type="submission" date="2021-02" db="EMBL/GenBank/DDBJ databases">
        <authorList>
            <person name="Nowell W R."/>
        </authorList>
    </citation>
    <scope>NUCLEOTIDE SEQUENCE</scope>
</reference>
<comment type="caution">
    <text evidence="3">The sequence shown here is derived from an EMBL/GenBank/DDBJ whole genome shotgun (WGS) entry which is preliminary data.</text>
</comment>
<evidence type="ECO:0000313" key="4">
    <source>
        <dbReference type="Proteomes" id="UP000681967"/>
    </source>
</evidence>
<organism evidence="3 4">
    <name type="scientific">Rotaria magnacalcarata</name>
    <dbReference type="NCBI Taxonomy" id="392030"/>
    <lineage>
        <taxon>Eukaryota</taxon>
        <taxon>Metazoa</taxon>
        <taxon>Spiralia</taxon>
        <taxon>Gnathifera</taxon>
        <taxon>Rotifera</taxon>
        <taxon>Eurotatoria</taxon>
        <taxon>Bdelloidea</taxon>
        <taxon>Philodinida</taxon>
        <taxon>Philodinidae</taxon>
        <taxon>Rotaria</taxon>
    </lineage>
</organism>
<evidence type="ECO:0000313" key="3">
    <source>
        <dbReference type="EMBL" id="CAF4820364.1"/>
    </source>
</evidence>
<evidence type="ECO:0000256" key="1">
    <source>
        <dbReference type="SAM" id="MobiDB-lite"/>
    </source>
</evidence>
<accession>A0A8S3BN47</accession>
<feature type="non-terminal residue" evidence="3">
    <location>
        <position position="1"/>
    </location>
</feature>
<proteinExistence type="predicted"/>
<gene>
    <name evidence="3" type="ORF">BYL167_LOCUS48971</name>
    <name evidence="2" type="ORF">SMN809_LOCUS47149</name>
</gene>
<feature type="region of interest" description="Disordered" evidence="1">
    <location>
        <begin position="1"/>
        <end position="33"/>
    </location>
</feature>
<sequence length="33" mass="3210">MPGGPGPRGDCLPGPLNMGRAGDKGDQGFSGLP</sequence>
<protein>
    <submittedName>
        <fullName evidence="3">Uncharacterized protein</fullName>
    </submittedName>
</protein>
<dbReference type="EMBL" id="CAJOBI010148475">
    <property type="protein sequence ID" value="CAF4800346.1"/>
    <property type="molecule type" value="Genomic_DNA"/>
</dbReference>